<feature type="compositionally biased region" description="Low complexity" evidence="1">
    <location>
        <begin position="223"/>
        <end position="239"/>
    </location>
</feature>
<organism evidence="4 6">
    <name type="scientific">Legionella cincinnatiensis</name>
    <dbReference type="NCBI Taxonomy" id="28085"/>
    <lineage>
        <taxon>Bacteria</taxon>
        <taxon>Pseudomonadati</taxon>
        <taxon>Pseudomonadota</taxon>
        <taxon>Gammaproteobacteria</taxon>
        <taxon>Legionellales</taxon>
        <taxon>Legionellaceae</taxon>
        <taxon>Legionella</taxon>
    </lineage>
</organism>
<name>A0A378ISY8_9GAMM</name>
<sequence>MTNGALDRYTTKDAGRLRGNVADLYKEIKENLDELAKNQCLINKYVEKINSEIDSAVGCFEHKNHLSFTLPTGGETKTQKIRKITQLGLGIGSITSGVLAVGAVIITPIFPPAAAGAIVFGASAAVCGLAGSTISICNSAENYLKYKIPPNSREKIVMTLLATSVLAGGYNAVLSSSLPIVNSLISGTNNAAKITYGTGVIGKTLHHIPDQKKLKNEIKANTPEQSPSNSNMPNPSHNR</sequence>
<keyword evidence="2" id="KW-0472">Membrane</keyword>
<protein>
    <recommendedName>
        <fullName evidence="7">Transmembrane protein</fullName>
    </recommendedName>
</protein>
<keyword evidence="5" id="KW-1185">Reference proteome</keyword>
<dbReference type="Proteomes" id="UP000054854">
    <property type="component" value="Unassembled WGS sequence"/>
</dbReference>
<feature type="transmembrane region" description="Helical" evidence="2">
    <location>
        <begin position="87"/>
        <end position="110"/>
    </location>
</feature>
<keyword evidence="2" id="KW-0812">Transmembrane</keyword>
<proteinExistence type="predicted"/>
<evidence type="ECO:0000256" key="2">
    <source>
        <dbReference type="SAM" id="Phobius"/>
    </source>
</evidence>
<evidence type="ECO:0000313" key="5">
    <source>
        <dbReference type="Proteomes" id="UP000054854"/>
    </source>
</evidence>
<accession>A0A378ISY8</accession>
<evidence type="ECO:0008006" key="7">
    <source>
        <dbReference type="Google" id="ProtNLM"/>
    </source>
</evidence>
<evidence type="ECO:0000313" key="6">
    <source>
        <dbReference type="Proteomes" id="UP000255316"/>
    </source>
</evidence>
<keyword evidence="2" id="KW-1133">Transmembrane helix</keyword>
<evidence type="ECO:0000256" key="1">
    <source>
        <dbReference type="SAM" id="MobiDB-lite"/>
    </source>
</evidence>
<dbReference type="EMBL" id="LNXX01000005">
    <property type="protein sequence ID" value="KTC93205.1"/>
    <property type="molecule type" value="Genomic_DNA"/>
</dbReference>
<dbReference type="RefSeq" id="WP_238589415.1">
    <property type="nucleotide sequence ID" value="NZ_CAAAHQ010000001.1"/>
</dbReference>
<feature type="region of interest" description="Disordered" evidence="1">
    <location>
        <begin position="219"/>
        <end position="239"/>
    </location>
</feature>
<gene>
    <name evidence="3" type="ORF">Lcin_0243</name>
    <name evidence="4" type="ORF">NCTC12438_01705</name>
</gene>
<dbReference type="Proteomes" id="UP000255316">
    <property type="component" value="Unassembled WGS sequence"/>
</dbReference>
<evidence type="ECO:0000313" key="4">
    <source>
        <dbReference type="EMBL" id="STX35094.1"/>
    </source>
</evidence>
<dbReference type="AlphaFoldDB" id="A0A378ISY8"/>
<dbReference type="EMBL" id="UGNX01000001">
    <property type="protein sequence ID" value="STX35094.1"/>
    <property type="molecule type" value="Genomic_DNA"/>
</dbReference>
<reference evidence="4 6" key="2">
    <citation type="submission" date="2018-06" db="EMBL/GenBank/DDBJ databases">
        <authorList>
            <consortium name="Pathogen Informatics"/>
            <person name="Doyle S."/>
        </authorList>
    </citation>
    <scope>NUCLEOTIDE SEQUENCE [LARGE SCALE GENOMIC DNA]</scope>
    <source>
        <strain evidence="4 6">NCTC12438</strain>
    </source>
</reference>
<feature type="transmembrane region" description="Helical" evidence="2">
    <location>
        <begin position="156"/>
        <end position="174"/>
    </location>
</feature>
<evidence type="ECO:0000313" key="3">
    <source>
        <dbReference type="EMBL" id="KTC93205.1"/>
    </source>
</evidence>
<reference evidence="3 5" key="1">
    <citation type="submission" date="2015-11" db="EMBL/GenBank/DDBJ databases">
        <title>Genomic analysis of 38 Legionella species identifies large and diverse effector repertoires.</title>
        <authorList>
            <person name="Burstein D."/>
            <person name="Amaro F."/>
            <person name="Zusman T."/>
            <person name="Lifshitz Z."/>
            <person name="Cohen O."/>
            <person name="Gilbert J.A."/>
            <person name="Pupko T."/>
            <person name="Shuman H.A."/>
            <person name="Segal G."/>
        </authorList>
    </citation>
    <scope>NUCLEOTIDE SEQUENCE [LARGE SCALE GENOMIC DNA]</scope>
    <source>
        <strain evidence="3 5">CDC#72-OH-14</strain>
    </source>
</reference>
<feature type="transmembrane region" description="Helical" evidence="2">
    <location>
        <begin position="116"/>
        <end position="136"/>
    </location>
</feature>